<feature type="transmembrane region" description="Helical" evidence="6">
    <location>
        <begin position="269"/>
        <end position="289"/>
    </location>
</feature>
<feature type="transmembrane region" description="Helical" evidence="6">
    <location>
        <begin position="21"/>
        <end position="40"/>
    </location>
</feature>
<dbReference type="InterPro" id="IPR007271">
    <property type="entry name" value="Nuc_sug_transpt"/>
</dbReference>
<feature type="transmembrane region" description="Helical" evidence="6">
    <location>
        <begin position="301"/>
        <end position="323"/>
    </location>
</feature>
<keyword evidence="8" id="KW-1185">Reference proteome</keyword>
<protein>
    <recommendedName>
        <fullName evidence="9">UDP-galactose transporter</fullName>
    </recommendedName>
</protein>
<evidence type="ECO:0000256" key="2">
    <source>
        <dbReference type="ARBA" id="ARBA00022692"/>
    </source>
</evidence>
<evidence type="ECO:0008006" key="9">
    <source>
        <dbReference type="Google" id="ProtNLM"/>
    </source>
</evidence>
<evidence type="ECO:0000256" key="1">
    <source>
        <dbReference type="ARBA" id="ARBA00004141"/>
    </source>
</evidence>
<gene>
    <name evidence="7" type="ORF">PAC_04818</name>
</gene>
<dbReference type="OrthoDB" id="408493at2759"/>
<comment type="subcellular location">
    <subcellularLocation>
        <location evidence="1">Membrane</location>
        <topology evidence="1">Multi-pass membrane protein</topology>
    </subcellularLocation>
</comment>
<proteinExistence type="predicted"/>
<dbReference type="STRING" id="576137.A0A1L7WQ86"/>
<name>A0A1L7WQ86_9HELO</name>
<keyword evidence="3 6" id="KW-1133">Transmembrane helix</keyword>
<evidence type="ECO:0000256" key="5">
    <source>
        <dbReference type="SAM" id="MobiDB-lite"/>
    </source>
</evidence>
<sequence>MMISHVRSSFPKFPVIGANSAAYLSALGLIVIQVGIGIILKSSQTNGDYAFSVSGSVTISEFFKCVLSASFILRECFAKISNRGRGQSLLPSSPISEEEEENSMGSKEFHDVEDEKIAEIMNPLSPFDQYQGSSVKQLFILRTNEVSVENRFGFAKLALLYALINNTIFVAYKLADPGTIALTRAGVIFITAVVMVVTLGTKILKIQWLAIVIQLCGLMTTQYRPDTGITYPLFTYLVLFTQVAVSAVAGVYNQALLKADNASLHAQNALLYAAGSIVNILIHFTIRIIKPSEPSFFEGYTTWGSFFVVISNVFMGIAITAVYKYANAVVKCLASAVATGILLYLSPILFGTAMSPLTIPGGLIVFISSWLYMDSPPPKDHTHEELKESPSEKKPLLAFIPRPTWRIIVLSIATISTIVITSVMEVANFGNPNDNMVDLVNNSGVVKSPFASTLAVIRFNSLRKERFPLIEKYRPFFHDLHYSAPEIVEGGPDFVNTTHDTWENQLVMYLPMARLMQHILDQPANSPDANIKGVIYFHFDAWIDPMDFADEDYTKIWSARSFSNDGFGGGPTTKCMTDRSRFPEWDGMHADKNWHYSVLQALDFLRKSDTDYMFNEKEWCTGWSDIYYIPRVLWPDYIYLASFFGAFSAFHEMAIPTMFHILDQSRRHKPYSSIMNWLGDCYGGCCNRGGDLSDLIQHRCGHALNYLGHKAIYETHYRRLDEMATTLGKPKVTPAWKKVPDQQRDWTTYFKSLPQQAVEAYKSLSNVQPTNAYQALNMPQSIPWNATGIEADGANPALYWLAGNPPNTTQG</sequence>
<feature type="transmembrane region" description="Helical" evidence="6">
    <location>
        <begin position="356"/>
        <end position="373"/>
    </location>
</feature>
<evidence type="ECO:0000256" key="4">
    <source>
        <dbReference type="ARBA" id="ARBA00023136"/>
    </source>
</evidence>
<feature type="transmembrane region" description="Helical" evidence="6">
    <location>
        <begin position="52"/>
        <end position="73"/>
    </location>
</feature>
<organism evidence="7 8">
    <name type="scientific">Phialocephala subalpina</name>
    <dbReference type="NCBI Taxonomy" id="576137"/>
    <lineage>
        <taxon>Eukaryota</taxon>
        <taxon>Fungi</taxon>
        <taxon>Dikarya</taxon>
        <taxon>Ascomycota</taxon>
        <taxon>Pezizomycotina</taxon>
        <taxon>Leotiomycetes</taxon>
        <taxon>Helotiales</taxon>
        <taxon>Mollisiaceae</taxon>
        <taxon>Phialocephala</taxon>
        <taxon>Phialocephala fortinii species complex</taxon>
    </lineage>
</organism>
<evidence type="ECO:0000313" key="7">
    <source>
        <dbReference type="EMBL" id="CZR54933.1"/>
    </source>
</evidence>
<feature type="region of interest" description="Disordered" evidence="5">
    <location>
        <begin position="85"/>
        <end position="107"/>
    </location>
</feature>
<dbReference type="Pfam" id="PF04142">
    <property type="entry name" value="Nuc_sug_transp"/>
    <property type="match status" value="1"/>
</dbReference>
<dbReference type="GO" id="GO:0000139">
    <property type="term" value="C:Golgi membrane"/>
    <property type="evidence" value="ECO:0007669"/>
    <property type="project" value="InterPro"/>
</dbReference>
<feature type="transmembrane region" description="Helical" evidence="6">
    <location>
        <begin position="330"/>
        <end position="350"/>
    </location>
</feature>
<dbReference type="Proteomes" id="UP000184330">
    <property type="component" value="Unassembled WGS sequence"/>
</dbReference>
<keyword evidence="4 6" id="KW-0472">Membrane</keyword>
<feature type="transmembrane region" description="Helical" evidence="6">
    <location>
        <begin position="181"/>
        <end position="199"/>
    </location>
</feature>
<dbReference type="AlphaFoldDB" id="A0A1L7WQ86"/>
<reference evidence="7 8" key="1">
    <citation type="submission" date="2016-03" db="EMBL/GenBank/DDBJ databases">
        <authorList>
            <person name="Ploux O."/>
        </authorList>
    </citation>
    <scope>NUCLEOTIDE SEQUENCE [LARGE SCALE GENOMIC DNA]</scope>
    <source>
        <strain evidence="7 8">UAMH 11012</strain>
    </source>
</reference>
<feature type="transmembrane region" description="Helical" evidence="6">
    <location>
        <begin position="404"/>
        <end position="424"/>
    </location>
</feature>
<keyword evidence="2 6" id="KW-0812">Transmembrane</keyword>
<evidence type="ECO:0000256" key="6">
    <source>
        <dbReference type="SAM" id="Phobius"/>
    </source>
</evidence>
<dbReference type="PANTHER" id="PTHR10231">
    <property type="entry name" value="NUCLEOTIDE-SUGAR TRANSMEMBRANE TRANSPORTER"/>
    <property type="match status" value="1"/>
</dbReference>
<dbReference type="EMBL" id="FJOG01000005">
    <property type="protein sequence ID" value="CZR54933.1"/>
    <property type="molecule type" value="Genomic_DNA"/>
</dbReference>
<feature type="transmembrane region" description="Helical" evidence="6">
    <location>
        <begin position="235"/>
        <end position="257"/>
    </location>
</feature>
<feature type="transmembrane region" description="Helical" evidence="6">
    <location>
        <begin position="206"/>
        <end position="223"/>
    </location>
</feature>
<feature type="transmembrane region" description="Helical" evidence="6">
    <location>
        <begin position="157"/>
        <end position="175"/>
    </location>
</feature>
<evidence type="ECO:0000256" key="3">
    <source>
        <dbReference type="ARBA" id="ARBA00022989"/>
    </source>
</evidence>
<accession>A0A1L7WQ86</accession>
<dbReference type="GO" id="GO:0015165">
    <property type="term" value="F:pyrimidine nucleotide-sugar transmembrane transporter activity"/>
    <property type="evidence" value="ECO:0007669"/>
    <property type="project" value="InterPro"/>
</dbReference>
<evidence type="ECO:0000313" key="8">
    <source>
        <dbReference type="Proteomes" id="UP000184330"/>
    </source>
</evidence>